<reference evidence="1" key="2">
    <citation type="submission" date="2021-08" db="EMBL/GenBank/DDBJ databases">
        <authorList>
            <person name="Eriksson T."/>
        </authorList>
    </citation>
    <scope>NUCLEOTIDE SEQUENCE</scope>
    <source>
        <strain evidence="1">Stoneville</strain>
        <tissue evidence="1">Whole head</tissue>
    </source>
</reference>
<protein>
    <submittedName>
        <fullName evidence="1">Uncharacterized protein</fullName>
    </submittedName>
</protein>
<keyword evidence="2" id="KW-1185">Reference proteome</keyword>
<reference evidence="1" key="1">
    <citation type="journal article" date="2020" name="J Insects Food Feed">
        <title>The yellow mealworm (Tenebrio molitor) genome: a resource for the emerging insects as food and feed industry.</title>
        <authorList>
            <person name="Eriksson T."/>
            <person name="Andere A."/>
            <person name="Kelstrup H."/>
            <person name="Emery V."/>
            <person name="Picard C."/>
        </authorList>
    </citation>
    <scope>NUCLEOTIDE SEQUENCE</scope>
    <source>
        <strain evidence="1">Stoneville</strain>
        <tissue evidence="1">Whole head</tissue>
    </source>
</reference>
<gene>
    <name evidence="1" type="ORF">GEV33_013160</name>
</gene>
<sequence>MPCKLCEMTLDHQKLGGLSVACTHTPFVIGGQVASMPPLGLGFQNNPFVIPQIRDMLAAYLLRGETPL</sequence>
<dbReference type="Proteomes" id="UP000719412">
    <property type="component" value="Unassembled WGS sequence"/>
</dbReference>
<proteinExistence type="predicted"/>
<name>A0A8J6LE24_TENMO</name>
<evidence type="ECO:0000313" key="1">
    <source>
        <dbReference type="EMBL" id="KAH0809631.1"/>
    </source>
</evidence>
<organism evidence="1 2">
    <name type="scientific">Tenebrio molitor</name>
    <name type="common">Yellow mealworm beetle</name>
    <dbReference type="NCBI Taxonomy" id="7067"/>
    <lineage>
        <taxon>Eukaryota</taxon>
        <taxon>Metazoa</taxon>
        <taxon>Ecdysozoa</taxon>
        <taxon>Arthropoda</taxon>
        <taxon>Hexapoda</taxon>
        <taxon>Insecta</taxon>
        <taxon>Pterygota</taxon>
        <taxon>Neoptera</taxon>
        <taxon>Endopterygota</taxon>
        <taxon>Coleoptera</taxon>
        <taxon>Polyphaga</taxon>
        <taxon>Cucujiformia</taxon>
        <taxon>Tenebrionidae</taxon>
        <taxon>Tenebrio</taxon>
    </lineage>
</organism>
<dbReference type="AlphaFoldDB" id="A0A8J6LE24"/>
<comment type="caution">
    <text evidence="1">The sequence shown here is derived from an EMBL/GenBank/DDBJ whole genome shotgun (WGS) entry which is preliminary data.</text>
</comment>
<dbReference type="EMBL" id="JABDTM020028012">
    <property type="protein sequence ID" value="KAH0809631.1"/>
    <property type="molecule type" value="Genomic_DNA"/>
</dbReference>
<evidence type="ECO:0000313" key="2">
    <source>
        <dbReference type="Proteomes" id="UP000719412"/>
    </source>
</evidence>
<accession>A0A8J6LE24</accession>